<comment type="caution">
    <text evidence="1">The sequence shown here is derived from an EMBL/GenBank/DDBJ whole genome shotgun (WGS) entry which is preliminary data.</text>
</comment>
<keyword evidence="2" id="KW-1185">Reference proteome</keyword>
<dbReference type="AlphaFoldDB" id="A0A5B7E5Q1"/>
<accession>A0A5B7E5Q1</accession>
<evidence type="ECO:0000313" key="2">
    <source>
        <dbReference type="Proteomes" id="UP000324222"/>
    </source>
</evidence>
<reference evidence="1 2" key="1">
    <citation type="submission" date="2019-05" db="EMBL/GenBank/DDBJ databases">
        <title>Another draft genome of Portunus trituberculatus and its Hox gene families provides insights of decapod evolution.</title>
        <authorList>
            <person name="Jeong J.-H."/>
            <person name="Song I."/>
            <person name="Kim S."/>
            <person name="Choi T."/>
            <person name="Kim D."/>
            <person name="Ryu S."/>
            <person name="Kim W."/>
        </authorList>
    </citation>
    <scope>NUCLEOTIDE SEQUENCE [LARGE SCALE GENOMIC DNA]</scope>
    <source>
        <tissue evidence="1">Muscle</tissue>
    </source>
</reference>
<dbReference type="EMBL" id="VSRR010001944">
    <property type="protein sequence ID" value="MPC28635.1"/>
    <property type="molecule type" value="Genomic_DNA"/>
</dbReference>
<dbReference type="Proteomes" id="UP000324222">
    <property type="component" value="Unassembled WGS sequence"/>
</dbReference>
<proteinExistence type="predicted"/>
<gene>
    <name evidence="1" type="ORF">E2C01_021844</name>
</gene>
<protein>
    <submittedName>
        <fullName evidence="1">Uncharacterized protein</fullName>
    </submittedName>
</protein>
<evidence type="ECO:0000313" key="1">
    <source>
        <dbReference type="EMBL" id="MPC28635.1"/>
    </source>
</evidence>
<organism evidence="1 2">
    <name type="scientific">Portunus trituberculatus</name>
    <name type="common">Swimming crab</name>
    <name type="synonym">Neptunus trituberculatus</name>
    <dbReference type="NCBI Taxonomy" id="210409"/>
    <lineage>
        <taxon>Eukaryota</taxon>
        <taxon>Metazoa</taxon>
        <taxon>Ecdysozoa</taxon>
        <taxon>Arthropoda</taxon>
        <taxon>Crustacea</taxon>
        <taxon>Multicrustacea</taxon>
        <taxon>Malacostraca</taxon>
        <taxon>Eumalacostraca</taxon>
        <taxon>Eucarida</taxon>
        <taxon>Decapoda</taxon>
        <taxon>Pleocyemata</taxon>
        <taxon>Brachyura</taxon>
        <taxon>Eubrachyura</taxon>
        <taxon>Portunoidea</taxon>
        <taxon>Portunidae</taxon>
        <taxon>Portuninae</taxon>
        <taxon>Portunus</taxon>
    </lineage>
</organism>
<sequence length="65" mass="7597">MLQHPRLRNVFSSHEHPLSVLLEISLRNRGDLFGQLPGGMDEIPTPISVVRHKPTWRRVLVDFWN</sequence>
<name>A0A5B7E5Q1_PORTR</name>